<dbReference type="PANTHER" id="PTHR11006">
    <property type="entry name" value="PROTEIN ARGININE N-METHYLTRANSFERASE"/>
    <property type="match status" value="1"/>
</dbReference>
<evidence type="ECO:0000256" key="6">
    <source>
        <dbReference type="PIRNR" id="PIRNR036946"/>
    </source>
</evidence>
<dbReference type="GO" id="GO:0042054">
    <property type="term" value="F:histone methyltransferase activity"/>
    <property type="evidence" value="ECO:0007669"/>
    <property type="project" value="TreeGrafter"/>
</dbReference>
<dbReference type="PANTHER" id="PTHR11006:SF4">
    <property type="entry name" value="PROTEIN ARGININE N-METHYLTRANSFERASE 7"/>
    <property type="match status" value="1"/>
</dbReference>
<comment type="function">
    <text evidence="5">Essential arginine methyltransferase that can both catalyze the formation of omega-N monomethylarginine (MMA) and symmetrical dimethylarginine (sDMA). Specifically mediates the symmetrical dimethylation of arginine residues in the small nuclear ribonucleoproteins SmD1 and SmD3.</text>
</comment>
<keyword evidence="2 7" id="KW-0808">Transferase</keyword>
<dbReference type="CTD" id="37664"/>
<dbReference type="InterPro" id="IPR055135">
    <property type="entry name" value="PRMT_dom"/>
</dbReference>
<dbReference type="FunFam" id="2.70.160.11:FF:000014">
    <property type="entry name" value="Protein arginine N-methyltransferase 7"/>
    <property type="match status" value="1"/>
</dbReference>
<dbReference type="KEGG" id="ccat:101461952"/>
<keyword evidence="4" id="KW-0677">Repeat</keyword>
<protein>
    <recommendedName>
        <fullName evidence="6">Protein arginine N-methyltransferase</fullName>
        <ecNumber evidence="6">2.1.1.-</ecNumber>
    </recommendedName>
</protein>
<sequence>MRVKLLQKIYKTLRFHRNSMATFTQVINPLSGQNEWSVQNDDYDYQMELTCTGFGDMLHDKERNQKYFAALRSTIARMHSDGREVHVLDIGTGTGILSMMALSAGADTVTACEAFMPMANCAERIFEANGFGDKVRLVKKRSTEMRIGEDMPRKANLLVAELLDTELIGEGAISIYNHAHNELLTDDVICIPAKANCYAQVVQSPLAAQWNTMKIIADLDGNILLKPSKDVLECKGDAAVHDVQLSQLGPEHFRALTKPMEIFEFDFNKKTNRSIRRRKILEVTALQPGSTDIVFYWWDIKMEPNDELTLSCAPYWAHPEKESNDVIPWRDHWMQAIYYIPKSLHVSGKGEKFVLNCNHDEYSLWFDVQKALNATESSVPRHACTCNLHLAYPRSRIGQLNQAVRNKRYLNYLEQNLSKESQLLCLGDGCVLGLAAAKMGVASVILCENHVFSKRFMESIVDSNKLENVHLLKNIYEIEEPKLKEITHIFAEPYFFTSILPWDNLQFGLLLHKILNKLPATVNISPHSAKIFAVPVQFTDLHKIRTPVGQCEGFDLRHFDRMIEQARKLLTDHQIEAQPLWEYPCKALAKPQELLNVVFRNFNEEKTGNGTIEIESAGSCNGIALWVEWNLDGASNPKSLISTGPVQPIIPGNFIKWDMFVRQGVQIFEKSYQVVNEKSNIQWRLLFKPTANKIHLHFDVKA</sequence>
<evidence type="ECO:0000256" key="5">
    <source>
        <dbReference type="ARBA" id="ARBA00025081"/>
    </source>
</evidence>
<dbReference type="CDD" id="cd02440">
    <property type="entry name" value="AdoMet_MTases"/>
    <property type="match status" value="1"/>
</dbReference>
<proteinExistence type="evidence at transcript level"/>
<dbReference type="Gene3D" id="3.40.50.150">
    <property type="entry name" value="Vaccinia Virus protein VP39"/>
    <property type="match status" value="2"/>
</dbReference>
<evidence type="ECO:0000256" key="4">
    <source>
        <dbReference type="ARBA" id="ARBA00022737"/>
    </source>
</evidence>
<dbReference type="InterPro" id="IPR014644">
    <property type="entry name" value="MeTrfase_PRMT7"/>
</dbReference>
<dbReference type="EC" id="2.1.1.-" evidence="6"/>
<dbReference type="AlphaFoldDB" id="W8B7T5"/>
<dbReference type="InterPro" id="IPR029063">
    <property type="entry name" value="SAM-dependent_MTases_sf"/>
</dbReference>
<name>W8B7T5_CERCA</name>
<dbReference type="FunFam" id="3.40.50.150:FF:000071">
    <property type="entry name" value="Protein arginine N-methyltransferase 7"/>
    <property type="match status" value="1"/>
</dbReference>
<dbReference type="OrthoDB" id="412876at2759"/>
<keyword evidence="3 7" id="KW-0949">S-adenosyl-L-methionine</keyword>
<dbReference type="GeneID" id="101461952"/>
<dbReference type="PIRSF" id="PIRSF036946">
    <property type="entry name" value="Arg_N-mtase"/>
    <property type="match status" value="1"/>
</dbReference>
<evidence type="ECO:0000313" key="9">
    <source>
        <dbReference type="EMBL" id="JAB94657.1"/>
    </source>
</evidence>
<reference evidence="9" key="2">
    <citation type="journal article" date="2014" name="BMC Genomics">
        <title>A genomic perspective to assessing quality of mass-reared SIT flies used in Mediterranean fruit fly (Ceratitis capitata) eradication in California.</title>
        <authorList>
            <person name="Calla B."/>
            <person name="Hall B."/>
            <person name="Hou S."/>
            <person name="Geib S.M."/>
        </authorList>
    </citation>
    <scope>NUCLEOTIDE SEQUENCE</scope>
</reference>
<evidence type="ECO:0000256" key="7">
    <source>
        <dbReference type="PROSITE-ProRule" id="PRU01015"/>
    </source>
</evidence>
<evidence type="ECO:0000256" key="1">
    <source>
        <dbReference type="ARBA" id="ARBA00022603"/>
    </source>
</evidence>
<dbReference type="PROSITE" id="PS51678">
    <property type="entry name" value="SAM_MT_PRMT"/>
    <property type="match status" value="2"/>
</dbReference>
<dbReference type="Pfam" id="PF22528">
    <property type="entry name" value="PRMT_C"/>
    <property type="match status" value="2"/>
</dbReference>
<accession>W8B7T5</accession>
<dbReference type="Gene3D" id="2.70.160.11">
    <property type="entry name" value="Hnrnp arginine n-methyltransferase1"/>
    <property type="match status" value="2"/>
</dbReference>
<comment type="function">
    <text evidence="6">Arginine methyltransferase that can both catalyze the formation of omega-N monomethylarginine (MMA) and symmetrical dimethylarginine (sDMA).</text>
</comment>
<evidence type="ECO:0000259" key="8">
    <source>
        <dbReference type="Pfam" id="PF22528"/>
    </source>
</evidence>
<feature type="domain" description="Protein arginine N-methyltransferase" evidence="8">
    <location>
        <begin position="527"/>
        <end position="695"/>
    </location>
</feature>
<reference evidence="9" key="1">
    <citation type="submission" date="2013-07" db="EMBL/GenBank/DDBJ databases">
        <authorList>
            <person name="Geib S."/>
        </authorList>
    </citation>
    <scope>NUCLEOTIDE SEQUENCE</scope>
</reference>
<comment type="similarity">
    <text evidence="6">Belongs to the class I-like SAM-binding methyltransferase superfamily. Protein arginine N-methyltransferase family. PRMT7 subfamily.</text>
</comment>
<keyword evidence="1 7" id="KW-0489">Methyltransferase</keyword>
<dbReference type="GO" id="GO:0032259">
    <property type="term" value="P:methylation"/>
    <property type="evidence" value="ECO:0007669"/>
    <property type="project" value="UniProtKB-KW"/>
</dbReference>
<evidence type="ECO:0000256" key="2">
    <source>
        <dbReference type="ARBA" id="ARBA00022679"/>
    </source>
</evidence>
<evidence type="ECO:0000256" key="3">
    <source>
        <dbReference type="ARBA" id="ARBA00022691"/>
    </source>
</evidence>
<gene>
    <name evidence="9" type="primary">ANM7</name>
</gene>
<dbReference type="EMBL" id="GAMC01011898">
    <property type="protein sequence ID" value="JAB94657.1"/>
    <property type="molecule type" value="mRNA"/>
</dbReference>
<dbReference type="FunFam" id="3.40.50.150:FF:000070">
    <property type="entry name" value="Protein arginine N-methyltransferase 7"/>
    <property type="match status" value="1"/>
</dbReference>
<dbReference type="InterPro" id="IPR025799">
    <property type="entry name" value="Arg_MeTrfase"/>
</dbReference>
<organism evidence="9">
    <name type="scientific">Ceratitis capitata</name>
    <name type="common">Mediterranean fruit fly</name>
    <name type="synonym">Tephritis capitata</name>
    <dbReference type="NCBI Taxonomy" id="7213"/>
    <lineage>
        <taxon>Eukaryota</taxon>
        <taxon>Metazoa</taxon>
        <taxon>Ecdysozoa</taxon>
        <taxon>Arthropoda</taxon>
        <taxon>Hexapoda</taxon>
        <taxon>Insecta</taxon>
        <taxon>Pterygota</taxon>
        <taxon>Neoptera</taxon>
        <taxon>Endopterygota</taxon>
        <taxon>Diptera</taxon>
        <taxon>Brachycera</taxon>
        <taxon>Muscomorpha</taxon>
        <taxon>Tephritoidea</taxon>
        <taxon>Tephritidae</taxon>
        <taxon>Ceratitis</taxon>
        <taxon>Ceratitis</taxon>
    </lineage>
</organism>
<dbReference type="Pfam" id="PF06325">
    <property type="entry name" value="PrmA"/>
    <property type="match status" value="1"/>
</dbReference>
<dbReference type="GO" id="GO:0016274">
    <property type="term" value="F:protein-arginine N-methyltransferase activity"/>
    <property type="evidence" value="ECO:0007669"/>
    <property type="project" value="InterPro"/>
</dbReference>
<dbReference type="SUPFAM" id="SSF53335">
    <property type="entry name" value="S-adenosyl-L-methionine-dependent methyltransferases"/>
    <property type="match status" value="2"/>
</dbReference>
<feature type="domain" description="Protein arginine N-methyltransferase" evidence="8">
    <location>
        <begin position="253"/>
        <end position="368"/>
    </location>
</feature>